<dbReference type="PANTHER" id="PTHR47765:SF2">
    <property type="entry name" value="EXONUCLEASE MUT-7 HOMOLOG"/>
    <property type="match status" value="1"/>
</dbReference>
<feature type="region of interest" description="Disordered" evidence="1">
    <location>
        <begin position="70"/>
        <end position="102"/>
    </location>
</feature>
<proteinExistence type="predicted"/>
<evidence type="ECO:0000256" key="1">
    <source>
        <dbReference type="SAM" id="MobiDB-lite"/>
    </source>
</evidence>
<evidence type="ECO:0000313" key="3">
    <source>
        <dbReference type="EMBL" id="CAE8700239.1"/>
    </source>
</evidence>
<reference evidence="3" key="1">
    <citation type="submission" date="2021-02" db="EMBL/GenBank/DDBJ databases">
        <authorList>
            <person name="Dougan E. K."/>
            <person name="Rhodes N."/>
            <person name="Thang M."/>
            <person name="Chan C."/>
        </authorList>
    </citation>
    <scope>NUCLEOTIDE SEQUENCE</scope>
</reference>
<dbReference type="InterPro" id="IPR002562">
    <property type="entry name" value="3'-5'_exonuclease_dom"/>
</dbReference>
<comment type="caution">
    <text evidence="3">The sequence shown here is derived from an EMBL/GenBank/DDBJ whole genome shotgun (WGS) entry which is preliminary data.</text>
</comment>
<dbReference type="SUPFAM" id="SSF53098">
    <property type="entry name" value="Ribonuclease H-like"/>
    <property type="match status" value="1"/>
</dbReference>
<evidence type="ECO:0000313" key="4">
    <source>
        <dbReference type="Proteomes" id="UP000626109"/>
    </source>
</evidence>
<protein>
    <recommendedName>
        <fullName evidence="2">3'-5' exonuclease domain-containing protein</fullName>
    </recommendedName>
</protein>
<dbReference type="EMBL" id="CAJNNW010029431">
    <property type="protein sequence ID" value="CAE8700239.1"/>
    <property type="molecule type" value="Genomic_DNA"/>
</dbReference>
<accession>A0A813KHM5</accession>
<dbReference type="InterPro" id="IPR036397">
    <property type="entry name" value="RNaseH_sf"/>
</dbReference>
<feature type="compositionally biased region" description="Polar residues" evidence="1">
    <location>
        <begin position="90"/>
        <end position="102"/>
    </location>
</feature>
<evidence type="ECO:0000259" key="2">
    <source>
        <dbReference type="Pfam" id="PF01612"/>
    </source>
</evidence>
<dbReference type="GO" id="GO:0006139">
    <property type="term" value="P:nucleobase-containing compound metabolic process"/>
    <property type="evidence" value="ECO:0007669"/>
    <property type="project" value="InterPro"/>
</dbReference>
<dbReference type="InterPro" id="IPR012337">
    <property type="entry name" value="RNaseH-like_sf"/>
</dbReference>
<dbReference type="AlphaFoldDB" id="A0A813KHM5"/>
<feature type="non-terminal residue" evidence="3">
    <location>
        <position position="1"/>
    </location>
</feature>
<dbReference type="Proteomes" id="UP000626109">
    <property type="component" value="Unassembled WGS sequence"/>
</dbReference>
<dbReference type="GO" id="GO:0003676">
    <property type="term" value="F:nucleic acid binding"/>
    <property type="evidence" value="ECO:0007669"/>
    <property type="project" value="InterPro"/>
</dbReference>
<feature type="domain" description="3'-5' exonuclease" evidence="2">
    <location>
        <begin position="1"/>
        <end position="47"/>
    </location>
</feature>
<dbReference type="Pfam" id="PF01612">
    <property type="entry name" value="DNA_pol_A_exo1"/>
    <property type="match status" value="1"/>
</dbReference>
<organism evidence="3 4">
    <name type="scientific">Polarella glacialis</name>
    <name type="common">Dinoflagellate</name>
    <dbReference type="NCBI Taxonomy" id="89957"/>
    <lineage>
        <taxon>Eukaryota</taxon>
        <taxon>Sar</taxon>
        <taxon>Alveolata</taxon>
        <taxon>Dinophyceae</taxon>
        <taxon>Suessiales</taxon>
        <taxon>Suessiaceae</taxon>
        <taxon>Polarella</taxon>
    </lineage>
</organism>
<dbReference type="Gene3D" id="3.30.420.10">
    <property type="entry name" value="Ribonuclease H-like superfamily/Ribonuclease H"/>
    <property type="match status" value="1"/>
</dbReference>
<dbReference type="InterPro" id="IPR052408">
    <property type="entry name" value="Exonuclease_MUT-7-like"/>
</dbReference>
<sequence>VQRYLGEDLNKTFQVSNWNFRPLSAAQVIYAATDAHILLRVEAAMRLQNVLPQRVFGAAPRVGTQPAWWLTAGGPGDEASGRDPGDQEAEWQSKNNNALAHA</sequence>
<dbReference type="PANTHER" id="PTHR47765">
    <property type="entry name" value="3'-5' EXONUCLEASE DOMAIN-CONTAINING PROTEIN"/>
    <property type="match status" value="1"/>
</dbReference>
<dbReference type="GO" id="GO:0008408">
    <property type="term" value="F:3'-5' exonuclease activity"/>
    <property type="evidence" value="ECO:0007669"/>
    <property type="project" value="InterPro"/>
</dbReference>
<gene>
    <name evidence="3" type="ORF">PGLA2088_LOCUS31519</name>
</gene>
<name>A0A813KHM5_POLGL</name>